<feature type="region of interest" description="Disordered" evidence="11">
    <location>
        <begin position="451"/>
        <end position="489"/>
    </location>
</feature>
<feature type="coiled-coil region" evidence="10">
    <location>
        <begin position="87"/>
        <end position="118"/>
    </location>
</feature>
<dbReference type="GO" id="GO:0060028">
    <property type="term" value="P:convergent extension involved in axis elongation"/>
    <property type="evidence" value="ECO:0007669"/>
    <property type="project" value="UniProtKB-ARBA"/>
</dbReference>
<comment type="subcellular location">
    <subcellularLocation>
        <location evidence="1">Membrane</location>
        <location evidence="1">Clathrin-coated pit</location>
        <topology evidence="1">Peripheral membrane protein</topology>
        <orientation evidence="1">Cytoplasmic side</orientation>
    </subcellularLocation>
</comment>
<evidence type="ECO:0000256" key="3">
    <source>
        <dbReference type="ARBA" id="ARBA00018998"/>
    </source>
</evidence>
<evidence type="ECO:0000313" key="15">
    <source>
        <dbReference type="RefSeq" id="XP_053533226.1"/>
    </source>
</evidence>
<dbReference type="RefSeq" id="XP_053533226.1">
    <property type="nucleotide sequence ID" value="XM_053677251.1"/>
</dbReference>
<keyword evidence="4" id="KW-0597">Phosphoprotein</keyword>
<dbReference type="SMART" id="SM00055">
    <property type="entry name" value="FCH"/>
    <property type="match status" value="1"/>
</dbReference>
<keyword evidence="8" id="KW-0168">Coated pit</keyword>
<feature type="compositionally biased region" description="Low complexity" evidence="11">
    <location>
        <begin position="451"/>
        <end position="464"/>
    </location>
</feature>
<dbReference type="InterPro" id="IPR028565">
    <property type="entry name" value="MHD"/>
</dbReference>
<dbReference type="Proteomes" id="UP000221080">
    <property type="component" value="Chromosome 28"/>
</dbReference>
<feature type="region of interest" description="Disordered" evidence="11">
    <location>
        <begin position="345"/>
        <end position="369"/>
    </location>
</feature>
<dbReference type="GO" id="GO:0098793">
    <property type="term" value="C:presynapse"/>
    <property type="evidence" value="ECO:0007669"/>
    <property type="project" value="GOC"/>
</dbReference>
<gene>
    <name evidence="15" type="primary">fcho2</name>
</gene>
<dbReference type="PROSITE" id="PS51072">
    <property type="entry name" value="MHD"/>
    <property type="match status" value="1"/>
</dbReference>
<dbReference type="CTD" id="115548"/>
<dbReference type="Gene3D" id="1.20.1270.60">
    <property type="entry name" value="Arfaptin homology (AH) domain/BAR domain"/>
    <property type="match status" value="1"/>
</dbReference>
<evidence type="ECO:0000256" key="4">
    <source>
        <dbReference type="ARBA" id="ARBA00022553"/>
    </source>
</evidence>
<dbReference type="InterPro" id="IPR001060">
    <property type="entry name" value="FCH_dom"/>
</dbReference>
<dbReference type="PANTHER" id="PTHR23065">
    <property type="entry name" value="PROLINE-SERINE-THREONINE PHOSPHATASE INTERACTING PROTEIN 1"/>
    <property type="match status" value="1"/>
</dbReference>
<dbReference type="PROSITE" id="PS51741">
    <property type="entry name" value="F_BAR"/>
    <property type="match status" value="1"/>
</dbReference>
<dbReference type="Pfam" id="PF22699">
    <property type="entry name" value="GMIP-like_FCH"/>
    <property type="match status" value="1"/>
</dbReference>
<sequence>MITPHFLENFWGDKNNGFDVLYHNMKHGQISSKELADFIRERATIEETYSRAMTKLTKTASNFSQLGTFAPVWDVFKVSTEKLAVCHMDLVRKLQDLIKEVQKYAEEQTKAHKKTKEEVAPTLEAVQNIQSVSQALQKSKEYYNSKTVEQERMRKEGSTQRDLDKAGLKVKKAREAYKSYVEKYASTKTEFEQKMAETAQKFQDIEESHIVQMKEIIQSYSHLIEETHKQIGEVQKEFVNNMENTSVEGLLQKLAESKGTGRERPGHIDFEECNVSLTTEGAKSRKRKAFAIPGRRKDKDTDSTESTEVENTNTANGAPSDIYGPIDFQNANVPQVDEEGFCIRPEFSENDTKENNSSSSDSDEEDERRKFHVEIKPVQPNSGTQQHKATIDELKASIGNITLSPSATVHMRRNQSSDELVRSRTQQASYTDRLTSNDLLSLDPFGPNLSGATSTVSSSAVPSSNRPPTPLGTAAIVPPPRPLSRPKLPAGKLTGINEIARPFSPSMATSSSPLPTAPLARAESSSSLSSSTSLSASNTPTIEDDVFVAKLPTFEKRCETPAGTSRGPSPVTLASQDSLPIAVAFTESVNAYFKGADPSKCIVKITGDMTLSFPSGIIKIFTSSHSPAVLSFRLRNTSKLEQILPNQHLLQSDSSKNDTNTKDFWMNMPALMAYLRKASEQNPTSSYYNVDILKYQVCSNGIQSTPLNLAVYWKCAQNTTDLRVDYHYNPEAMQPPGPLCSVQVLVPVSGCVTNMHSLPSAIWNPDQSKSLWKLNDISEKSENEGSGSLRAKFELSDGPSIPATLAVQFFSEGSTLSGVEMELVGSGYRLSLNKKRLVSGRYMADC</sequence>
<comment type="similarity">
    <text evidence="2">Belongs to the FCHO family.</text>
</comment>
<evidence type="ECO:0000256" key="7">
    <source>
        <dbReference type="ARBA" id="ARBA00023136"/>
    </source>
</evidence>
<evidence type="ECO:0000256" key="8">
    <source>
        <dbReference type="ARBA" id="ARBA00023176"/>
    </source>
</evidence>
<dbReference type="InterPro" id="IPR027267">
    <property type="entry name" value="AH/BAR_dom_sf"/>
</dbReference>
<evidence type="ECO:0000256" key="11">
    <source>
        <dbReference type="SAM" id="MobiDB-lite"/>
    </source>
</evidence>
<evidence type="ECO:0000256" key="9">
    <source>
        <dbReference type="PROSITE-ProRule" id="PRU01077"/>
    </source>
</evidence>
<feature type="domain" description="MHD" evidence="12">
    <location>
        <begin position="578"/>
        <end position="846"/>
    </location>
</feature>
<evidence type="ECO:0000256" key="1">
    <source>
        <dbReference type="ARBA" id="ARBA00004283"/>
    </source>
</evidence>
<dbReference type="InterPro" id="IPR054713">
    <property type="entry name" value="GMIP/FCHO2-like_FCH"/>
</dbReference>
<keyword evidence="5" id="KW-0254">Endocytosis</keyword>
<dbReference type="GeneID" id="108260057"/>
<keyword evidence="7" id="KW-0472">Membrane</keyword>
<feature type="compositionally biased region" description="Low complexity" evidence="11">
    <location>
        <begin position="519"/>
        <end position="537"/>
    </location>
</feature>
<dbReference type="SUPFAM" id="SSF103657">
    <property type="entry name" value="BAR/IMD domain-like"/>
    <property type="match status" value="1"/>
</dbReference>
<feature type="domain" description="F-BAR" evidence="13">
    <location>
        <begin position="4"/>
        <end position="250"/>
    </location>
</feature>
<organism evidence="14 15">
    <name type="scientific">Ictalurus punctatus</name>
    <name type="common">Channel catfish</name>
    <name type="synonym">Silurus punctatus</name>
    <dbReference type="NCBI Taxonomy" id="7998"/>
    <lineage>
        <taxon>Eukaryota</taxon>
        <taxon>Metazoa</taxon>
        <taxon>Chordata</taxon>
        <taxon>Craniata</taxon>
        <taxon>Vertebrata</taxon>
        <taxon>Euteleostomi</taxon>
        <taxon>Actinopterygii</taxon>
        <taxon>Neopterygii</taxon>
        <taxon>Teleostei</taxon>
        <taxon>Ostariophysi</taxon>
        <taxon>Siluriformes</taxon>
        <taxon>Ictaluridae</taxon>
        <taxon>Ictalurus</taxon>
    </lineage>
</organism>
<reference evidence="15" key="2">
    <citation type="submission" date="2025-08" db="UniProtKB">
        <authorList>
            <consortium name="RefSeq"/>
        </authorList>
    </citation>
    <scope>IDENTIFICATION</scope>
    <source>
        <tissue evidence="15">Blood</tissue>
    </source>
</reference>
<dbReference type="FunFam" id="1.20.1270.60:FF:000016">
    <property type="entry name" value="FCH domain only protein 2"/>
    <property type="match status" value="1"/>
</dbReference>
<proteinExistence type="inferred from homology"/>
<dbReference type="GO" id="GO:0005886">
    <property type="term" value="C:plasma membrane"/>
    <property type="evidence" value="ECO:0007669"/>
    <property type="project" value="TreeGrafter"/>
</dbReference>
<evidence type="ECO:0000256" key="5">
    <source>
        <dbReference type="ARBA" id="ARBA00022583"/>
    </source>
</evidence>
<evidence type="ECO:0000259" key="12">
    <source>
        <dbReference type="PROSITE" id="PS51072"/>
    </source>
</evidence>
<keyword evidence="14" id="KW-1185">Reference proteome</keyword>
<dbReference type="GO" id="GO:0005905">
    <property type="term" value="C:clathrin-coated pit"/>
    <property type="evidence" value="ECO:0007669"/>
    <property type="project" value="UniProtKB-SubCell"/>
</dbReference>
<keyword evidence="6 9" id="KW-0175">Coiled coil</keyword>
<dbReference type="InterPro" id="IPR030122">
    <property type="entry name" value="FCHo2_F-BAR"/>
</dbReference>
<evidence type="ECO:0000256" key="10">
    <source>
        <dbReference type="SAM" id="Coils"/>
    </source>
</evidence>
<evidence type="ECO:0000259" key="13">
    <source>
        <dbReference type="PROSITE" id="PS51741"/>
    </source>
</evidence>
<evidence type="ECO:0000256" key="2">
    <source>
        <dbReference type="ARBA" id="ARBA00011064"/>
    </source>
</evidence>
<dbReference type="PANTHER" id="PTHR23065:SF8">
    <property type="entry name" value="F-BAR DOMAIN ONLY PROTEIN 2"/>
    <property type="match status" value="1"/>
</dbReference>
<dbReference type="Pfam" id="PF10291">
    <property type="entry name" value="muHD"/>
    <property type="match status" value="1"/>
</dbReference>
<dbReference type="GO" id="GO:0072583">
    <property type="term" value="P:clathrin-dependent endocytosis"/>
    <property type="evidence" value="ECO:0007669"/>
    <property type="project" value="TreeGrafter"/>
</dbReference>
<reference evidence="14" key="1">
    <citation type="journal article" date="2016" name="Nat. Commun.">
        <title>The channel catfish genome sequence provides insights into the evolution of scale formation in teleosts.</title>
        <authorList>
            <person name="Liu Z."/>
            <person name="Liu S."/>
            <person name="Yao J."/>
            <person name="Bao L."/>
            <person name="Zhang J."/>
            <person name="Li Y."/>
            <person name="Jiang C."/>
            <person name="Sun L."/>
            <person name="Wang R."/>
            <person name="Zhang Y."/>
            <person name="Zhou T."/>
            <person name="Zeng Q."/>
            <person name="Fu Q."/>
            <person name="Gao S."/>
            <person name="Li N."/>
            <person name="Koren S."/>
            <person name="Jiang Y."/>
            <person name="Zimin A."/>
            <person name="Xu P."/>
            <person name="Phillippy A.M."/>
            <person name="Geng X."/>
            <person name="Song L."/>
            <person name="Sun F."/>
            <person name="Li C."/>
            <person name="Wang X."/>
            <person name="Chen A."/>
            <person name="Jin Y."/>
            <person name="Yuan Z."/>
            <person name="Yang Y."/>
            <person name="Tan S."/>
            <person name="Peatman E."/>
            <person name="Lu J."/>
            <person name="Qin Z."/>
            <person name="Dunham R."/>
            <person name="Li Z."/>
            <person name="Sonstegard T."/>
            <person name="Feng J."/>
            <person name="Danzmann R.G."/>
            <person name="Schroeder S."/>
            <person name="Scheffler B."/>
            <person name="Duke M.V."/>
            <person name="Ballard L."/>
            <person name="Kucuktas H."/>
            <person name="Kaltenboeck L."/>
            <person name="Liu H."/>
            <person name="Armbruster J."/>
            <person name="Xie Y."/>
            <person name="Kirby M.L."/>
            <person name="Tian Y."/>
            <person name="Flanagan M.E."/>
            <person name="Mu W."/>
            <person name="Waldbieser G.C."/>
        </authorList>
    </citation>
    <scope>NUCLEOTIDE SEQUENCE [LARGE SCALE GENOMIC DNA]</scope>
    <source>
        <strain evidence="14">SDA103</strain>
    </source>
</reference>
<evidence type="ECO:0000256" key="6">
    <source>
        <dbReference type="ARBA" id="ARBA00023054"/>
    </source>
</evidence>
<protein>
    <recommendedName>
        <fullName evidence="3">F-BAR domain only protein 2</fullName>
    </recommendedName>
</protein>
<dbReference type="GO" id="GO:0048488">
    <property type="term" value="P:synaptic vesicle endocytosis"/>
    <property type="evidence" value="ECO:0007669"/>
    <property type="project" value="TreeGrafter"/>
</dbReference>
<feature type="region of interest" description="Disordered" evidence="11">
    <location>
        <begin position="501"/>
        <end position="538"/>
    </location>
</feature>
<dbReference type="GO" id="GO:0030136">
    <property type="term" value="C:clathrin-coated vesicle"/>
    <property type="evidence" value="ECO:0007669"/>
    <property type="project" value="TreeGrafter"/>
</dbReference>
<dbReference type="InterPro" id="IPR018808">
    <property type="entry name" value="Muniscin_C"/>
</dbReference>
<evidence type="ECO:0000313" key="14">
    <source>
        <dbReference type="Proteomes" id="UP000221080"/>
    </source>
</evidence>
<dbReference type="InterPro" id="IPR031160">
    <property type="entry name" value="F_BAR_dom"/>
</dbReference>
<dbReference type="CDD" id="cd07673">
    <property type="entry name" value="F-BAR_FCHO2"/>
    <property type="match status" value="1"/>
</dbReference>
<feature type="region of interest" description="Disordered" evidence="11">
    <location>
        <begin position="410"/>
        <end position="429"/>
    </location>
</feature>
<dbReference type="AlphaFoldDB" id="A0A9F7R177"/>
<feature type="region of interest" description="Disordered" evidence="11">
    <location>
        <begin position="282"/>
        <end position="328"/>
    </location>
</feature>
<dbReference type="GO" id="GO:0048268">
    <property type="term" value="P:clathrin coat assembly"/>
    <property type="evidence" value="ECO:0007669"/>
    <property type="project" value="TreeGrafter"/>
</dbReference>
<name>A0A9F7R177_ICTPU</name>
<accession>A0A9F7R177</accession>